<reference evidence="4 5" key="1">
    <citation type="submission" date="2024-01" db="EMBL/GenBank/DDBJ databases">
        <title>The genomes of 5 underutilized Papilionoideae crops provide insights into root nodulation and disease resistanc.</title>
        <authorList>
            <person name="Yuan L."/>
        </authorList>
    </citation>
    <scope>NUCLEOTIDE SEQUENCE [LARGE SCALE GENOMIC DNA]</scope>
    <source>
        <strain evidence="4">ZHUSHIDOU_FW_LH</strain>
        <tissue evidence="4">Leaf</tissue>
    </source>
</reference>
<proteinExistence type="predicted"/>
<keyword evidence="5" id="KW-1185">Reference proteome</keyword>
<dbReference type="Pfam" id="PF02179">
    <property type="entry name" value="BAG"/>
    <property type="match status" value="1"/>
</dbReference>
<dbReference type="GO" id="GO:0051087">
    <property type="term" value="F:protein-folding chaperone binding"/>
    <property type="evidence" value="ECO:0007669"/>
    <property type="project" value="InterPro"/>
</dbReference>
<comment type="caution">
    <text evidence="4">The sequence shown here is derived from an EMBL/GenBank/DDBJ whole genome shotgun (WGS) entry which is preliminary data.</text>
</comment>
<dbReference type="PROSITE" id="PS51035">
    <property type="entry name" value="BAG"/>
    <property type="match status" value="1"/>
</dbReference>
<name>A0AAN9II00_CROPI</name>
<accession>A0AAN9II00</accession>
<keyword evidence="1" id="KW-0143">Chaperone</keyword>
<dbReference type="Proteomes" id="UP001372338">
    <property type="component" value="Unassembled WGS sequence"/>
</dbReference>
<feature type="region of interest" description="Disordered" evidence="2">
    <location>
        <begin position="164"/>
        <end position="298"/>
    </location>
</feature>
<dbReference type="GO" id="GO:0009506">
    <property type="term" value="C:plasmodesma"/>
    <property type="evidence" value="ECO:0007669"/>
    <property type="project" value="TreeGrafter"/>
</dbReference>
<feature type="compositionally biased region" description="Basic and acidic residues" evidence="2">
    <location>
        <begin position="172"/>
        <end position="184"/>
    </location>
</feature>
<feature type="compositionally biased region" description="Basic and acidic residues" evidence="2">
    <location>
        <begin position="206"/>
        <end position="245"/>
    </location>
</feature>
<evidence type="ECO:0000256" key="1">
    <source>
        <dbReference type="ARBA" id="ARBA00023186"/>
    </source>
</evidence>
<gene>
    <name evidence="4" type="ORF">RIF29_14162</name>
</gene>
<dbReference type="InterPro" id="IPR036533">
    <property type="entry name" value="BAG_dom_sf"/>
</dbReference>
<dbReference type="Gene3D" id="1.20.58.120">
    <property type="entry name" value="BAG domain"/>
    <property type="match status" value="1"/>
</dbReference>
<evidence type="ECO:0000256" key="2">
    <source>
        <dbReference type="SAM" id="MobiDB-lite"/>
    </source>
</evidence>
<evidence type="ECO:0000313" key="4">
    <source>
        <dbReference type="EMBL" id="KAK7273116.1"/>
    </source>
</evidence>
<dbReference type="InterPro" id="IPR040400">
    <property type="entry name" value="BAG5/6/7/8"/>
</dbReference>
<dbReference type="PANTHER" id="PTHR33322">
    <property type="entry name" value="BAG DOMAIN CONTAINING PROTEIN, EXPRESSED"/>
    <property type="match status" value="1"/>
</dbReference>
<evidence type="ECO:0000313" key="5">
    <source>
        <dbReference type="Proteomes" id="UP001372338"/>
    </source>
</evidence>
<protein>
    <recommendedName>
        <fullName evidence="3">BAG domain-containing protein</fullName>
    </recommendedName>
</protein>
<dbReference type="SMART" id="SM00264">
    <property type="entry name" value="BAG"/>
    <property type="match status" value="1"/>
</dbReference>
<dbReference type="SUPFAM" id="SSF63491">
    <property type="entry name" value="BAG domain"/>
    <property type="match status" value="1"/>
</dbReference>
<organism evidence="4 5">
    <name type="scientific">Crotalaria pallida</name>
    <name type="common">Smooth rattlebox</name>
    <name type="synonym">Crotalaria striata</name>
    <dbReference type="NCBI Taxonomy" id="3830"/>
    <lineage>
        <taxon>Eukaryota</taxon>
        <taxon>Viridiplantae</taxon>
        <taxon>Streptophyta</taxon>
        <taxon>Embryophyta</taxon>
        <taxon>Tracheophyta</taxon>
        <taxon>Spermatophyta</taxon>
        <taxon>Magnoliopsida</taxon>
        <taxon>eudicotyledons</taxon>
        <taxon>Gunneridae</taxon>
        <taxon>Pentapetalae</taxon>
        <taxon>rosids</taxon>
        <taxon>fabids</taxon>
        <taxon>Fabales</taxon>
        <taxon>Fabaceae</taxon>
        <taxon>Papilionoideae</taxon>
        <taxon>50 kb inversion clade</taxon>
        <taxon>genistoids sensu lato</taxon>
        <taxon>core genistoids</taxon>
        <taxon>Crotalarieae</taxon>
        <taxon>Crotalaria</taxon>
    </lineage>
</organism>
<feature type="compositionally biased region" description="Basic and acidic residues" evidence="2">
    <location>
        <begin position="282"/>
        <end position="298"/>
    </location>
</feature>
<dbReference type="PROSITE" id="PS50096">
    <property type="entry name" value="IQ"/>
    <property type="match status" value="1"/>
</dbReference>
<dbReference type="InterPro" id="IPR003103">
    <property type="entry name" value="BAG_domain"/>
</dbReference>
<dbReference type="GO" id="GO:0006457">
    <property type="term" value="P:protein folding"/>
    <property type="evidence" value="ECO:0007669"/>
    <property type="project" value="TreeGrafter"/>
</dbReference>
<dbReference type="PANTHER" id="PTHR33322:SF4">
    <property type="entry name" value="BAG DOMAIN CONTAINING PROTEIN, EXPRESSED"/>
    <property type="match status" value="1"/>
</dbReference>
<feature type="domain" description="BAG" evidence="3">
    <location>
        <begin position="69"/>
        <end position="148"/>
    </location>
</feature>
<sequence length="365" mass="42177">MNNNNNSRFYRAPWSIPSQKKKKKVVSIPVHFAGSSNSDSNLERVRNNNSAMKIQKMVRGFLVRNSMRKIKAIRDELEKIESKVCDPETKELIKRVQKERVRVSEGIMNLLLKLDSVRVLDYYSGVRDYRKFVIKKAIALQETVDQIQLGDDQVNHQDQPQLNQTEAEDADEGRFSARDSHLSESVEGADANEMKLEGLKDEEEVKMEVKEKENREAEEKKMEGLRDSDEEKMEEKEKEKEKGDGDGDGDGVGEESVGTSMVEEVEENYMGKEEGEEDEEGCKDGRGGEEGDYENKKNKELLERMMEDNERMMGMMAQLFEKNEMQTRLLSSLSHRVEQLERAYACDKLRKKKRRNVDAKHKQGH</sequence>
<evidence type="ECO:0000259" key="3">
    <source>
        <dbReference type="PROSITE" id="PS51035"/>
    </source>
</evidence>
<dbReference type="EMBL" id="JAYWIO010000003">
    <property type="protein sequence ID" value="KAK7273116.1"/>
    <property type="molecule type" value="Genomic_DNA"/>
</dbReference>
<dbReference type="AlphaFoldDB" id="A0AAN9II00"/>